<feature type="domain" description="Histidine kinase" evidence="13">
    <location>
        <begin position="238"/>
        <end position="451"/>
    </location>
</feature>
<dbReference type="GO" id="GO:0005886">
    <property type="term" value="C:plasma membrane"/>
    <property type="evidence" value="ECO:0007669"/>
    <property type="project" value="TreeGrafter"/>
</dbReference>
<accession>A0AAE6YMD7</accession>
<feature type="transmembrane region" description="Helical" evidence="12">
    <location>
        <begin position="148"/>
        <end position="166"/>
    </location>
</feature>
<dbReference type="InterPro" id="IPR005467">
    <property type="entry name" value="His_kinase_dom"/>
</dbReference>
<evidence type="ECO:0000256" key="12">
    <source>
        <dbReference type="SAM" id="Phobius"/>
    </source>
</evidence>
<evidence type="ECO:0000256" key="3">
    <source>
        <dbReference type="ARBA" id="ARBA00012438"/>
    </source>
</evidence>
<comment type="catalytic activity">
    <reaction evidence="1">
        <text>ATP + protein L-histidine = ADP + protein N-phospho-L-histidine.</text>
        <dbReference type="EC" id="2.7.13.3"/>
    </reaction>
</comment>
<keyword evidence="8 12" id="KW-1133">Transmembrane helix</keyword>
<keyword evidence="10 12" id="KW-0472">Membrane</keyword>
<dbReference type="SMART" id="SM00387">
    <property type="entry name" value="HATPase_c"/>
    <property type="match status" value="1"/>
</dbReference>
<gene>
    <name evidence="14" type="ORF">GU334_03715</name>
</gene>
<keyword evidence="5" id="KW-0808">Transferase</keyword>
<proteinExistence type="predicted"/>
<keyword evidence="4" id="KW-0597">Phosphoprotein</keyword>
<evidence type="ECO:0000256" key="6">
    <source>
        <dbReference type="ARBA" id="ARBA00022692"/>
    </source>
</evidence>
<evidence type="ECO:0000256" key="8">
    <source>
        <dbReference type="ARBA" id="ARBA00022989"/>
    </source>
</evidence>
<keyword evidence="15" id="KW-1185">Reference proteome</keyword>
<dbReference type="Gene3D" id="3.30.565.10">
    <property type="entry name" value="Histidine kinase-like ATPase, C-terminal domain"/>
    <property type="match status" value="1"/>
</dbReference>
<dbReference type="InterPro" id="IPR004358">
    <property type="entry name" value="Sig_transdc_His_kin-like_C"/>
</dbReference>
<dbReference type="RefSeq" id="WP_167841170.1">
    <property type="nucleotide sequence ID" value="NZ_CP047628.1"/>
</dbReference>
<dbReference type="Proteomes" id="UP000501558">
    <property type="component" value="Chromosome"/>
</dbReference>
<keyword evidence="6 12" id="KW-0812">Transmembrane</keyword>
<dbReference type="EMBL" id="CP047628">
    <property type="protein sequence ID" value="QIW58066.1"/>
    <property type="molecule type" value="Genomic_DNA"/>
</dbReference>
<evidence type="ECO:0000313" key="14">
    <source>
        <dbReference type="EMBL" id="QIW58066.1"/>
    </source>
</evidence>
<keyword evidence="11" id="KW-0175">Coiled coil</keyword>
<evidence type="ECO:0000259" key="13">
    <source>
        <dbReference type="PROSITE" id="PS50109"/>
    </source>
</evidence>
<name>A0AAE6YMD7_9LACT</name>
<dbReference type="InterPro" id="IPR050398">
    <property type="entry name" value="HssS/ArlS-like"/>
</dbReference>
<evidence type="ECO:0000256" key="4">
    <source>
        <dbReference type="ARBA" id="ARBA00022553"/>
    </source>
</evidence>
<dbReference type="InterPro" id="IPR036890">
    <property type="entry name" value="HATPase_C_sf"/>
</dbReference>
<evidence type="ECO:0000256" key="10">
    <source>
        <dbReference type="ARBA" id="ARBA00023136"/>
    </source>
</evidence>
<feature type="coiled-coil region" evidence="11">
    <location>
        <begin position="273"/>
        <end position="300"/>
    </location>
</feature>
<comment type="subcellular location">
    <subcellularLocation>
        <location evidence="2">Membrane</location>
        <topology evidence="2">Multi-pass membrane protein</topology>
    </subcellularLocation>
</comment>
<protein>
    <recommendedName>
        <fullName evidence="3">histidine kinase</fullName>
        <ecNumber evidence="3">2.7.13.3</ecNumber>
    </recommendedName>
</protein>
<keyword evidence="7 14" id="KW-0418">Kinase</keyword>
<dbReference type="InterPro" id="IPR036097">
    <property type="entry name" value="HisK_dim/P_sf"/>
</dbReference>
<evidence type="ECO:0000256" key="1">
    <source>
        <dbReference type="ARBA" id="ARBA00000085"/>
    </source>
</evidence>
<dbReference type="PROSITE" id="PS50109">
    <property type="entry name" value="HIS_KIN"/>
    <property type="match status" value="1"/>
</dbReference>
<dbReference type="PANTHER" id="PTHR45528:SF8">
    <property type="entry name" value="HISTIDINE KINASE"/>
    <property type="match status" value="1"/>
</dbReference>
<evidence type="ECO:0000256" key="5">
    <source>
        <dbReference type="ARBA" id="ARBA00022679"/>
    </source>
</evidence>
<organism evidence="14 15">
    <name type="scientific">Pseudolactococcus raffinolactis</name>
    <dbReference type="NCBI Taxonomy" id="1366"/>
    <lineage>
        <taxon>Bacteria</taxon>
        <taxon>Bacillati</taxon>
        <taxon>Bacillota</taxon>
        <taxon>Bacilli</taxon>
        <taxon>Lactobacillales</taxon>
        <taxon>Streptococcaceae</taxon>
        <taxon>Pseudolactococcus</taxon>
    </lineage>
</organism>
<dbReference type="PRINTS" id="PR00344">
    <property type="entry name" value="BCTRLSENSOR"/>
</dbReference>
<dbReference type="Pfam" id="PF00512">
    <property type="entry name" value="HisKA"/>
    <property type="match status" value="1"/>
</dbReference>
<dbReference type="CDD" id="cd00082">
    <property type="entry name" value="HisKA"/>
    <property type="match status" value="1"/>
</dbReference>
<dbReference type="SUPFAM" id="SSF47384">
    <property type="entry name" value="Homodimeric domain of signal transducing histidine kinase"/>
    <property type="match status" value="1"/>
</dbReference>
<dbReference type="AlphaFoldDB" id="A0AAE6YMD7"/>
<evidence type="ECO:0000256" key="9">
    <source>
        <dbReference type="ARBA" id="ARBA00023012"/>
    </source>
</evidence>
<dbReference type="InterPro" id="IPR003661">
    <property type="entry name" value="HisK_dim/P_dom"/>
</dbReference>
<sequence>MAVKKSYGLYRLFIKFILTLLVGVILSIVIPLLLFLIGEKFGYVNEANAGEKTARAVIMKTQKMQSFDPTWVSSQNKYVQLNQNYELMGSSMDKSLQQAAIQAVKIGKIDSGSFLQTRLGTGYLVIDYKLKPSYTNDFLNKYFLSPDTLILVGIIIILVITVVMSVKRFSHMIRLNLSPITRAVKHIQDNDLNFTVGTSTITEFDDVLVSFTELKESLRGALEERWQSEENHRSQLTALVHDVKTPLTGVIGWGELLSETELTVEQSVYLKNLQASTEAIEQLVNTLMQVTREAKEIELSISQVNLVELIDDIKQNLMPVIKVKKISFDTTFELDDGQISLDPFLLTQALTSIISNAIDFVSLNGTIKLVIHRDKQELNLIIEDDGPGFSSELLEKAFTTSYMGDSSRSGMNHFGMGLTIAKRNVERCGGEITLGKSSALGGASVMITIPQ</sequence>
<dbReference type="PANTHER" id="PTHR45528">
    <property type="entry name" value="SENSOR HISTIDINE KINASE CPXA"/>
    <property type="match status" value="1"/>
</dbReference>
<dbReference type="SMART" id="SM00388">
    <property type="entry name" value="HisKA"/>
    <property type="match status" value="1"/>
</dbReference>
<evidence type="ECO:0000313" key="15">
    <source>
        <dbReference type="Proteomes" id="UP000501558"/>
    </source>
</evidence>
<evidence type="ECO:0000256" key="11">
    <source>
        <dbReference type="SAM" id="Coils"/>
    </source>
</evidence>
<feature type="transmembrane region" description="Helical" evidence="12">
    <location>
        <begin position="12"/>
        <end position="37"/>
    </location>
</feature>
<dbReference type="GO" id="GO:0000155">
    <property type="term" value="F:phosphorelay sensor kinase activity"/>
    <property type="evidence" value="ECO:0007669"/>
    <property type="project" value="InterPro"/>
</dbReference>
<reference evidence="14 15" key="1">
    <citation type="submission" date="2019-12" db="EMBL/GenBank/DDBJ databases">
        <title>Whole genome sequences of Lactococcus raffinolactis strains isolated from sewage.</title>
        <authorList>
            <person name="Ybazeta G."/>
            <person name="Ross M."/>
            <person name="Brabant-Kirwan D."/>
            <person name="Saleh M."/>
            <person name="Dillon J.A."/>
            <person name="Splinter K."/>
            <person name="Nokhbeh R."/>
        </authorList>
    </citation>
    <scope>NUCLEOTIDE SEQUENCE [LARGE SCALE GENOMIC DNA]</scope>
    <source>
        <strain evidence="14 15">Lr_19_14</strain>
    </source>
</reference>
<dbReference type="Gene3D" id="1.10.287.130">
    <property type="match status" value="1"/>
</dbReference>
<dbReference type="Pfam" id="PF02518">
    <property type="entry name" value="HATPase_c"/>
    <property type="match status" value="1"/>
</dbReference>
<dbReference type="InterPro" id="IPR003594">
    <property type="entry name" value="HATPase_dom"/>
</dbReference>
<evidence type="ECO:0000256" key="7">
    <source>
        <dbReference type="ARBA" id="ARBA00022777"/>
    </source>
</evidence>
<dbReference type="EC" id="2.7.13.3" evidence="3"/>
<keyword evidence="9" id="KW-0902">Two-component regulatory system</keyword>
<dbReference type="SUPFAM" id="SSF55874">
    <property type="entry name" value="ATPase domain of HSP90 chaperone/DNA topoisomerase II/histidine kinase"/>
    <property type="match status" value="1"/>
</dbReference>
<evidence type="ECO:0000256" key="2">
    <source>
        <dbReference type="ARBA" id="ARBA00004141"/>
    </source>
</evidence>